<evidence type="ECO:0000313" key="1">
    <source>
        <dbReference type="EMBL" id="KKN95577.1"/>
    </source>
</evidence>
<proteinExistence type="predicted"/>
<accession>A0A0F9V784</accession>
<organism evidence="1">
    <name type="scientific">marine sediment metagenome</name>
    <dbReference type="NCBI Taxonomy" id="412755"/>
    <lineage>
        <taxon>unclassified sequences</taxon>
        <taxon>metagenomes</taxon>
        <taxon>ecological metagenomes</taxon>
    </lineage>
</organism>
<reference evidence="1" key="1">
    <citation type="journal article" date="2015" name="Nature">
        <title>Complex archaea that bridge the gap between prokaryotes and eukaryotes.</title>
        <authorList>
            <person name="Spang A."/>
            <person name="Saw J.H."/>
            <person name="Jorgensen S.L."/>
            <person name="Zaremba-Niedzwiedzka K."/>
            <person name="Martijn J."/>
            <person name="Lind A.E."/>
            <person name="van Eijk R."/>
            <person name="Schleper C."/>
            <person name="Guy L."/>
            <person name="Ettema T.J."/>
        </authorList>
    </citation>
    <scope>NUCLEOTIDE SEQUENCE</scope>
</reference>
<comment type="caution">
    <text evidence="1">The sequence shown here is derived from an EMBL/GenBank/DDBJ whole genome shotgun (WGS) entry which is preliminary data.</text>
</comment>
<gene>
    <name evidence="1" type="ORF">LCGC14_0174460</name>
</gene>
<name>A0A0F9V784_9ZZZZ</name>
<dbReference type="EMBL" id="LAZR01000069">
    <property type="protein sequence ID" value="KKN95577.1"/>
    <property type="molecule type" value="Genomic_DNA"/>
</dbReference>
<protein>
    <submittedName>
        <fullName evidence="1">Uncharacterized protein</fullName>
    </submittedName>
</protein>
<sequence>MNNIENLENTNPLIKKIIKRLEGERKLKLTMENETCKHGGEKINIEFCDVCFFCKKCGSLLGDIDCTIHGM</sequence>
<dbReference type="AlphaFoldDB" id="A0A0F9V784"/>